<reference evidence="3" key="1">
    <citation type="submission" date="2020-10" db="EMBL/GenBank/DDBJ databases">
        <authorList>
            <person name="Gilroy R."/>
        </authorList>
    </citation>
    <scope>NUCLEOTIDE SEQUENCE</scope>
    <source>
        <strain evidence="3">10669</strain>
    </source>
</reference>
<protein>
    <submittedName>
        <fullName evidence="3">Uncharacterized protein</fullName>
    </submittedName>
</protein>
<gene>
    <name evidence="3" type="ORF">IAC75_03250</name>
</gene>
<evidence type="ECO:0000256" key="2">
    <source>
        <dbReference type="SAM" id="SignalP"/>
    </source>
</evidence>
<reference evidence="3" key="2">
    <citation type="journal article" date="2021" name="PeerJ">
        <title>Extensive microbial diversity within the chicken gut microbiome revealed by metagenomics and culture.</title>
        <authorList>
            <person name="Gilroy R."/>
            <person name="Ravi A."/>
            <person name="Getino M."/>
            <person name="Pursley I."/>
            <person name="Horton D.L."/>
            <person name="Alikhan N.F."/>
            <person name="Baker D."/>
            <person name="Gharbi K."/>
            <person name="Hall N."/>
            <person name="Watson M."/>
            <person name="Adriaenssens E.M."/>
            <person name="Foster-Nyarko E."/>
            <person name="Jarju S."/>
            <person name="Secka A."/>
            <person name="Antonio M."/>
            <person name="Oren A."/>
            <person name="Chaudhuri R.R."/>
            <person name="La Ragione R."/>
            <person name="Hildebrand F."/>
            <person name="Pallen M.J."/>
        </authorList>
    </citation>
    <scope>NUCLEOTIDE SEQUENCE</scope>
    <source>
        <strain evidence="3">10669</strain>
    </source>
</reference>
<feature type="region of interest" description="Disordered" evidence="1">
    <location>
        <begin position="22"/>
        <end position="56"/>
    </location>
</feature>
<keyword evidence="2" id="KW-0732">Signal</keyword>
<organism evidence="3 4">
    <name type="scientific">Candidatus Spyradosoma merdigallinarum</name>
    <dbReference type="NCBI Taxonomy" id="2840950"/>
    <lineage>
        <taxon>Bacteria</taxon>
        <taxon>Pseudomonadati</taxon>
        <taxon>Verrucomicrobiota</taxon>
        <taxon>Opitutia</taxon>
        <taxon>Opitutia incertae sedis</taxon>
        <taxon>Candidatus Spyradosoma</taxon>
    </lineage>
</organism>
<sequence>MPLFVLLLLFAGTAVISAAPSVRRGNAPRPDVRAATENRKASAVSDDEEGTLYEGRENLPGKNFGADWPDVTRIPDMLPARTVQDGPDRWIYETQHFRFTADAPIALSAIKEIARIFEGTYAANLALPINSPCNHHQVNESGRFNACFFEKYEDYIAAGAVKGSAGVFIPDGWGRLQHGRVLVPFGSMGLEKRGNRYVKGGRRVDAKTLSHEITHHMTIGSYAYPMWFIEGIAEYVGLSYDVNGRVNFGGNKRTIGEFVAGFGRKGGGGRAVGREPKVGMTLQDFLKWKKNFLNAPVAPQVGYGLSALLVYYFFHLDGKRDGARVKKYLEIIQNGGTLDQANEALLDGRTWRRLEKDICRRLNSAMKVEPQFLPGPDGA</sequence>
<feature type="chain" id="PRO_5039349188" evidence="2">
    <location>
        <begin position="19"/>
        <end position="379"/>
    </location>
</feature>
<comment type="caution">
    <text evidence="3">The sequence shown here is derived from an EMBL/GenBank/DDBJ whole genome shotgun (WGS) entry which is preliminary data.</text>
</comment>
<feature type="signal peptide" evidence="2">
    <location>
        <begin position="1"/>
        <end position="18"/>
    </location>
</feature>
<name>A0A9D1NJA0_9BACT</name>
<feature type="compositionally biased region" description="Basic and acidic residues" evidence="1">
    <location>
        <begin position="30"/>
        <end position="40"/>
    </location>
</feature>
<proteinExistence type="predicted"/>
<accession>A0A9D1NJA0</accession>
<evidence type="ECO:0000313" key="3">
    <source>
        <dbReference type="EMBL" id="HIV04153.1"/>
    </source>
</evidence>
<evidence type="ECO:0000256" key="1">
    <source>
        <dbReference type="SAM" id="MobiDB-lite"/>
    </source>
</evidence>
<dbReference type="EMBL" id="DVOG01000082">
    <property type="protein sequence ID" value="HIV04153.1"/>
    <property type="molecule type" value="Genomic_DNA"/>
</dbReference>
<evidence type="ECO:0000313" key="4">
    <source>
        <dbReference type="Proteomes" id="UP000886812"/>
    </source>
</evidence>
<dbReference type="AlphaFoldDB" id="A0A9D1NJA0"/>
<dbReference type="Proteomes" id="UP000886812">
    <property type="component" value="Unassembled WGS sequence"/>
</dbReference>